<evidence type="ECO:0000256" key="1">
    <source>
        <dbReference type="SAM" id="MobiDB-lite"/>
    </source>
</evidence>
<reference evidence="2" key="1">
    <citation type="submission" date="2023-04" db="EMBL/GenBank/DDBJ databases">
        <authorList>
            <consortium name="ELIXIR-Norway"/>
        </authorList>
    </citation>
    <scope>NUCLEOTIDE SEQUENCE [LARGE SCALE GENOMIC DNA]</scope>
</reference>
<keyword evidence="3" id="KW-1185">Reference proteome</keyword>
<dbReference type="Proteomes" id="UP001176941">
    <property type="component" value="Chromosome 20"/>
</dbReference>
<evidence type="ECO:0000313" key="2">
    <source>
        <dbReference type="EMBL" id="CAI9161183.1"/>
    </source>
</evidence>
<protein>
    <submittedName>
        <fullName evidence="2">Uncharacterized protein</fullName>
    </submittedName>
</protein>
<organism evidence="2 3">
    <name type="scientific">Rangifer tarandus platyrhynchus</name>
    <name type="common">Svalbard reindeer</name>
    <dbReference type="NCBI Taxonomy" id="3082113"/>
    <lineage>
        <taxon>Eukaryota</taxon>
        <taxon>Metazoa</taxon>
        <taxon>Chordata</taxon>
        <taxon>Craniata</taxon>
        <taxon>Vertebrata</taxon>
        <taxon>Euteleostomi</taxon>
        <taxon>Mammalia</taxon>
        <taxon>Eutheria</taxon>
        <taxon>Laurasiatheria</taxon>
        <taxon>Artiodactyla</taxon>
        <taxon>Ruminantia</taxon>
        <taxon>Pecora</taxon>
        <taxon>Cervidae</taxon>
        <taxon>Odocoileinae</taxon>
        <taxon>Rangifer</taxon>
    </lineage>
</organism>
<dbReference type="EMBL" id="OX459956">
    <property type="protein sequence ID" value="CAI9161183.1"/>
    <property type="molecule type" value="Genomic_DNA"/>
</dbReference>
<accession>A0ABN8YHZ1</accession>
<feature type="region of interest" description="Disordered" evidence="1">
    <location>
        <begin position="25"/>
        <end position="55"/>
    </location>
</feature>
<name>A0ABN8YHZ1_RANTA</name>
<proteinExistence type="predicted"/>
<evidence type="ECO:0000313" key="3">
    <source>
        <dbReference type="Proteomes" id="UP001176941"/>
    </source>
</evidence>
<sequence>MEGVILLSVRYRGIGLLVHTGGRTAERPTPRLGPNCKAGPGRRRAGPQGTGPILSLRGRRSIPVLAVRGCEVGGLASRSPSGRRFSLPCEASPGVLVRPRAGLKPSGMRRSSVPAQPRLPLPAALRGCFSAGPTEDLQPHRQVSSNSEKPSRKSF</sequence>
<feature type="region of interest" description="Disordered" evidence="1">
    <location>
        <begin position="97"/>
        <end position="155"/>
    </location>
</feature>
<gene>
    <name evidence="2" type="ORF">MRATA1EN1_LOCUS10145</name>
</gene>
<feature type="compositionally biased region" description="Low complexity" evidence="1">
    <location>
        <begin position="114"/>
        <end position="126"/>
    </location>
</feature>